<comment type="caution">
    <text evidence="3">The sequence shown here is derived from an EMBL/GenBank/DDBJ whole genome shotgun (WGS) entry which is preliminary data.</text>
</comment>
<gene>
    <name evidence="3" type="ORF">Tsubulata_030378</name>
</gene>
<dbReference type="Gene3D" id="1.20.1280.50">
    <property type="match status" value="1"/>
</dbReference>
<dbReference type="CDD" id="cd22160">
    <property type="entry name" value="F-box_AtFBL13-like"/>
    <property type="match status" value="1"/>
</dbReference>
<organism evidence="3 4">
    <name type="scientific">Turnera subulata</name>
    <dbReference type="NCBI Taxonomy" id="218843"/>
    <lineage>
        <taxon>Eukaryota</taxon>
        <taxon>Viridiplantae</taxon>
        <taxon>Streptophyta</taxon>
        <taxon>Embryophyta</taxon>
        <taxon>Tracheophyta</taxon>
        <taxon>Spermatophyta</taxon>
        <taxon>Magnoliopsida</taxon>
        <taxon>eudicotyledons</taxon>
        <taxon>Gunneridae</taxon>
        <taxon>Pentapetalae</taxon>
        <taxon>rosids</taxon>
        <taxon>fabids</taxon>
        <taxon>Malpighiales</taxon>
        <taxon>Passifloraceae</taxon>
        <taxon>Turnera</taxon>
    </lineage>
</organism>
<dbReference type="OrthoDB" id="1939276at2759"/>
<protein>
    <recommendedName>
        <fullName evidence="2">F-box domain-containing protein</fullName>
    </recommendedName>
</protein>
<dbReference type="PANTHER" id="PTHR34145">
    <property type="entry name" value="OS02G0105600 PROTEIN"/>
    <property type="match status" value="1"/>
</dbReference>
<dbReference type="AlphaFoldDB" id="A0A9Q0FRW5"/>
<feature type="compositionally biased region" description="Polar residues" evidence="1">
    <location>
        <begin position="64"/>
        <end position="77"/>
    </location>
</feature>
<evidence type="ECO:0000313" key="4">
    <source>
        <dbReference type="Proteomes" id="UP001141552"/>
    </source>
</evidence>
<dbReference type="InterPro" id="IPR053772">
    <property type="entry name" value="At1g61320/At1g61330-like"/>
</dbReference>
<dbReference type="InterPro" id="IPR053781">
    <property type="entry name" value="F-box_AtFBL13-like"/>
</dbReference>
<dbReference type="Gene3D" id="3.80.10.10">
    <property type="entry name" value="Ribonuclease Inhibitor"/>
    <property type="match status" value="1"/>
</dbReference>
<dbReference type="EMBL" id="JAKUCV010004460">
    <property type="protein sequence ID" value="KAJ4835296.1"/>
    <property type="molecule type" value="Genomic_DNA"/>
</dbReference>
<evidence type="ECO:0000313" key="3">
    <source>
        <dbReference type="EMBL" id="KAJ4835296.1"/>
    </source>
</evidence>
<dbReference type="InterPro" id="IPR036047">
    <property type="entry name" value="F-box-like_dom_sf"/>
</dbReference>
<name>A0A9Q0FRW5_9ROSI</name>
<dbReference type="Proteomes" id="UP001141552">
    <property type="component" value="Unassembled WGS sequence"/>
</dbReference>
<feature type="compositionally biased region" description="Acidic residues" evidence="1">
    <location>
        <begin position="47"/>
        <end position="63"/>
    </location>
</feature>
<dbReference type="InterPro" id="IPR001810">
    <property type="entry name" value="F-box_dom"/>
</dbReference>
<reference evidence="3" key="1">
    <citation type="submission" date="2022-02" db="EMBL/GenBank/DDBJ databases">
        <authorList>
            <person name="Henning P.M."/>
            <person name="McCubbin A.G."/>
            <person name="Shore J.S."/>
        </authorList>
    </citation>
    <scope>NUCLEOTIDE SEQUENCE</scope>
    <source>
        <strain evidence="3">F60SS</strain>
        <tissue evidence="3">Leaves</tissue>
    </source>
</reference>
<dbReference type="Pfam" id="PF00646">
    <property type="entry name" value="F-box"/>
    <property type="match status" value="1"/>
</dbReference>
<dbReference type="SUPFAM" id="SSF52047">
    <property type="entry name" value="RNI-like"/>
    <property type="match status" value="1"/>
</dbReference>
<feature type="region of interest" description="Disordered" evidence="1">
    <location>
        <begin position="33"/>
        <end position="77"/>
    </location>
</feature>
<dbReference type="InterPro" id="IPR032675">
    <property type="entry name" value="LRR_dom_sf"/>
</dbReference>
<feature type="domain" description="F-box" evidence="2">
    <location>
        <begin position="74"/>
        <end position="110"/>
    </location>
</feature>
<feature type="compositionally biased region" description="Basic and acidic residues" evidence="1">
    <location>
        <begin position="33"/>
        <end position="46"/>
    </location>
</feature>
<dbReference type="Pfam" id="PF23622">
    <property type="entry name" value="LRR_At1g61320_AtMIF1"/>
    <property type="match status" value="1"/>
</dbReference>
<accession>A0A9Q0FRW5</accession>
<sequence>MPEHAPYVINFSDSLLRKLIQLKYELQKKKEIELEEEKRRQKQQEEERGEGEEEEEEENEEVSDLTNPNDTPRQTTINDLPDKILIQILSHLPTFDAIGASFISRRWRNLWFRVPALIFPNNYQTTLFIHRTINTRPPSSAPLKKFALQLERYGDVDTDLWIWLRYAINRSVQEIDLDIPTNFPHLSILTHPCIRVLKITQRNSVLQDSNDFLRLKGSLTSLSLNTVRLSDDMVGELISGLDNLRSFSLERCKGIKDVKICSTRLRELKLRFFQEKEGSLEIDCPMLGVFTLERFEVGEYDIKKFSRLVEARVSFLHKLEYYDTWLKVVTSFPRVMYLSTQNWGPQLVLSKDLSDNSLLTNLRQLELETDFSKYDMLGVASFLETSLYLERLILKPLHSTIDEGDYCEYFDLKKMKALFNKHINLSIPSLKEVELKEIKATKSEAIFLSFLVLHGVALEKIDMTLLTEGLPEGVSLPPVTIRRLLPQEKICREEAKNVKFDLVEDGIHTVYKKKK</sequence>
<dbReference type="SMART" id="SM00256">
    <property type="entry name" value="FBOX"/>
    <property type="match status" value="1"/>
</dbReference>
<dbReference type="PANTHER" id="PTHR34145:SF28">
    <property type="entry name" value="F-BOX DOMAIN-CONTAINING PROTEIN"/>
    <property type="match status" value="1"/>
</dbReference>
<evidence type="ECO:0000256" key="1">
    <source>
        <dbReference type="SAM" id="MobiDB-lite"/>
    </source>
</evidence>
<reference evidence="3" key="2">
    <citation type="journal article" date="2023" name="Plants (Basel)">
        <title>Annotation of the Turnera subulata (Passifloraceae) Draft Genome Reveals the S-Locus Evolved after the Divergence of Turneroideae from Passifloroideae in a Stepwise Manner.</title>
        <authorList>
            <person name="Henning P.M."/>
            <person name="Roalson E.H."/>
            <person name="Mir W."/>
            <person name="McCubbin A.G."/>
            <person name="Shore J.S."/>
        </authorList>
    </citation>
    <scope>NUCLEOTIDE SEQUENCE</scope>
    <source>
        <strain evidence="3">F60SS</strain>
    </source>
</reference>
<keyword evidence="4" id="KW-1185">Reference proteome</keyword>
<evidence type="ECO:0000259" key="2">
    <source>
        <dbReference type="PROSITE" id="PS50181"/>
    </source>
</evidence>
<dbReference type="SUPFAM" id="SSF81383">
    <property type="entry name" value="F-box domain"/>
    <property type="match status" value="1"/>
</dbReference>
<dbReference type="PROSITE" id="PS50181">
    <property type="entry name" value="FBOX"/>
    <property type="match status" value="1"/>
</dbReference>
<proteinExistence type="predicted"/>
<dbReference type="InterPro" id="IPR055357">
    <property type="entry name" value="LRR_At1g61320_AtMIF1"/>
</dbReference>